<gene>
    <name evidence="1" type="ORF">BKA67DRAFT_653792</name>
</gene>
<keyword evidence="2" id="KW-1185">Reference proteome</keyword>
<organism evidence="1 2">
    <name type="scientific">Truncatella angustata</name>
    <dbReference type="NCBI Taxonomy" id="152316"/>
    <lineage>
        <taxon>Eukaryota</taxon>
        <taxon>Fungi</taxon>
        <taxon>Dikarya</taxon>
        <taxon>Ascomycota</taxon>
        <taxon>Pezizomycotina</taxon>
        <taxon>Sordariomycetes</taxon>
        <taxon>Xylariomycetidae</taxon>
        <taxon>Amphisphaeriales</taxon>
        <taxon>Sporocadaceae</taxon>
        <taxon>Truncatella</taxon>
    </lineage>
</organism>
<dbReference type="RefSeq" id="XP_045964756.1">
    <property type="nucleotide sequence ID" value="XM_046106443.1"/>
</dbReference>
<protein>
    <submittedName>
        <fullName evidence="1">Uncharacterized protein</fullName>
    </submittedName>
</protein>
<dbReference type="AlphaFoldDB" id="A0A9P8UYB9"/>
<evidence type="ECO:0000313" key="2">
    <source>
        <dbReference type="Proteomes" id="UP000758603"/>
    </source>
</evidence>
<proteinExistence type="predicted"/>
<sequence length="160" mass="17704">MDHFILVLEWFQIGSKGGNMLAIAFDNAMMDLDIVVVIITLLDEVFMIRVRLVGYGRSGGREKAINPALVAAIIIIAAAADVTLCEENITAFDCSQQVTCWHFQDECLDIYQKAVKEAKSILEDTEVFEASPIDNDSLGVSVRAELDRLVDLRTLNNILA</sequence>
<comment type="caution">
    <text evidence="1">The sequence shown here is derived from an EMBL/GenBank/DDBJ whole genome shotgun (WGS) entry which is preliminary data.</text>
</comment>
<reference evidence="1" key="1">
    <citation type="journal article" date="2021" name="Nat. Commun.">
        <title>Genetic determinants of endophytism in the Arabidopsis root mycobiome.</title>
        <authorList>
            <person name="Mesny F."/>
            <person name="Miyauchi S."/>
            <person name="Thiergart T."/>
            <person name="Pickel B."/>
            <person name="Atanasova L."/>
            <person name="Karlsson M."/>
            <person name="Huettel B."/>
            <person name="Barry K.W."/>
            <person name="Haridas S."/>
            <person name="Chen C."/>
            <person name="Bauer D."/>
            <person name="Andreopoulos W."/>
            <person name="Pangilinan J."/>
            <person name="LaButti K."/>
            <person name="Riley R."/>
            <person name="Lipzen A."/>
            <person name="Clum A."/>
            <person name="Drula E."/>
            <person name="Henrissat B."/>
            <person name="Kohler A."/>
            <person name="Grigoriev I.V."/>
            <person name="Martin F.M."/>
            <person name="Hacquard S."/>
        </authorList>
    </citation>
    <scope>NUCLEOTIDE SEQUENCE</scope>
    <source>
        <strain evidence="1">MPI-SDFR-AT-0073</strain>
    </source>
</reference>
<dbReference type="GeneID" id="70135334"/>
<dbReference type="Proteomes" id="UP000758603">
    <property type="component" value="Unassembled WGS sequence"/>
</dbReference>
<name>A0A9P8UYB9_9PEZI</name>
<evidence type="ECO:0000313" key="1">
    <source>
        <dbReference type="EMBL" id="KAH6660625.1"/>
    </source>
</evidence>
<accession>A0A9P8UYB9</accession>
<dbReference type="EMBL" id="JAGPXC010000001">
    <property type="protein sequence ID" value="KAH6660625.1"/>
    <property type="molecule type" value="Genomic_DNA"/>
</dbReference>